<evidence type="ECO:0000313" key="11">
    <source>
        <dbReference type="Proteomes" id="UP000199214"/>
    </source>
</evidence>
<sequence length="326" mass="34550">MQNVSDAAQRLLDGGRIADAVALNARGVGAGDAAALFQRAMWTIIGQALARDLPAARRLLRDAATRGHAEARLLEITLAANGTGATADWTGALALLDDAIAANDTHARALQQLLGAMALAPDGTPARHPSPEPLTDDGVVSRVPGLLTAAECAHVAGSVHDLLAPALVADPRTGRMVPHPIRTSDHAVIGPLREDVVIRALNTRLAAVSNTPIGAGEALTVLRYRPGQQFRLHSDVLPGTRNQRVATVLVYLNDDFTGGETVFPDYDLTIRPRLGDAVIFRNTDAAGRPLAKARHAGQPVVSGTKWLATRWIRARAYDPWRGPESV</sequence>
<dbReference type="GO" id="GO:0031418">
    <property type="term" value="F:L-ascorbic acid binding"/>
    <property type="evidence" value="ECO:0007669"/>
    <property type="project" value="UniProtKB-KW"/>
</dbReference>
<feature type="domain" description="Fe2OG dioxygenase" evidence="9">
    <location>
        <begin position="214"/>
        <end position="314"/>
    </location>
</feature>
<keyword evidence="7" id="KW-0408">Iron</keyword>
<dbReference type="Gene3D" id="1.25.40.10">
    <property type="entry name" value="Tetratricopeptide repeat domain"/>
    <property type="match status" value="1"/>
</dbReference>
<keyword evidence="4" id="KW-0847">Vitamin C</keyword>
<evidence type="ECO:0000256" key="8">
    <source>
        <dbReference type="ARBA" id="ARBA00023180"/>
    </source>
</evidence>
<keyword evidence="3" id="KW-0256">Endoplasmic reticulum</keyword>
<comment type="cofactor">
    <cofactor evidence="1">
        <name>L-ascorbate</name>
        <dbReference type="ChEBI" id="CHEBI:38290"/>
    </cofactor>
</comment>
<organism evidence="10 11">
    <name type="scientific">Sphingomonas palmae</name>
    <dbReference type="NCBI Taxonomy" id="1855283"/>
    <lineage>
        <taxon>Bacteria</taxon>
        <taxon>Pseudomonadati</taxon>
        <taxon>Pseudomonadota</taxon>
        <taxon>Alphaproteobacteria</taxon>
        <taxon>Sphingomonadales</taxon>
        <taxon>Sphingomonadaceae</taxon>
        <taxon>Sphingomonas</taxon>
    </lineage>
</organism>
<proteinExistence type="predicted"/>
<keyword evidence="6" id="KW-0560">Oxidoreductase</keyword>
<dbReference type="PANTHER" id="PTHR10869">
    <property type="entry name" value="PROLYL 4-HYDROXYLASE ALPHA SUBUNIT"/>
    <property type="match status" value="1"/>
</dbReference>
<dbReference type="OrthoDB" id="269774at2"/>
<dbReference type="SUPFAM" id="SSF81901">
    <property type="entry name" value="HCP-like"/>
    <property type="match status" value="1"/>
</dbReference>
<evidence type="ECO:0000256" key="6">
    <source>
        <dbReference type="ARBA" id="ARBA00023002"/>
    </source>
</evidence>
<evidence type="ECO:0000256" key="3">
    <source>
        <dbReference type="ARBA" id="ARBA00022824"/>
    </source>
</evidence>
<dbReference type="InterPro" id="IPR005123">
    <property type="entry name" value="Oxoglu/Fe-dep_dioxygenase_dom"/>
</dbReference>
<evidence type="ECO:0000256" key="2">
    <source>
        <dbReference type="ARBA" id="ARBA00022723"/>
    </source>
</evidence>
<evidence type="ECO:0000256" key="7">
    <source>
        <dbReference type="ARBA" id="ARBA00023004"/>
    </source>
</evidence>
<dbReference type="PROSITE" id="PS51471">
    <property type="entry name" value="FE2OG_OXY"/>
    <property type="match status" value="1"/>
</dbReference>
<keyword evidence="5" id="KW-0223">Dioxygenase</keyword>
<gene>
    <name evidence="10" type="ORF">SAMN05216382_3077</name>
</gene>
<evidence type="ECO:0000256" key="1">
    <source>
        <dbReference type="ARBA" id="ARBA00001961"/>
    </source>
</evidence>
<dbReference type="GO" id="GO:0005506">
    <property type="term" value="F:iron ion binding"/>
    <property type="evidence" value="ECO:0007669"/>
    <property type="project" value="InterPro"/>
</dbReference>
<dbReference type="Gene3D" id="2.60.120.620">
    <property type="entry name" value="q2cbj1_9rhob like domain"/>
    <property type="match status" value="1"/>
</dbReference>
<keyword evidence="2" id="KW-0479">Metal-binding</keyword>
<dbReference type="EMBL" id="FNZZ01000008">
    <property type="protein sequence ID" value="SEM00627.1"/>
    <property type="molecule type" value="Genomic_DNA"/>
</dbReference>
<dbReference type="RefSeq" id="WP_093007923.1">
    <property type="nucleotide sequence ID" value="NZ_FNZZ01000008.1"/>
</dbReference>
<reference evidence="11" key="1">
    <citation type="submission" date="2016-10" db="EMBL/GenBank/DDBJ databases">
        <authorList>
            <person name="Varghese N."/>
            <person name="Submissions S."/>
        </authorList>
    </citation>
    <scope>NUCLEOTIDE SEQUENCE [LARGE SCALE GENOMIC DNA]</scope>
    <source>
        <strain evidence="11">JS21-1</strain>
    </source>
</reference>
<dbReference type="GO" id="GO:0051213">
    <property type="term" value="F:dioxygenase activity"/>
    <property type="evidence" value="ECO:0007669"/>
    <property type="project" value="UniProtKB-KW"/>
</dbReference>
<evidence type="ECO:0000259" key="9">
    <source>
        <dbReference type="PROSITE" id="PS51471"/>
    </source>
</evidence>
<dbReference type="InterPro" id="IPR011990">
    <property type="entry name" value="TPR-like_helical_dom_sf"/>
</dbReference>
<protein>
    <submittedName>
        <fullName evidence="10">Prolyl 4-hydroxylase</fullName>
    </submittedName>
</protein>
<accession>A0A1H7UVW9</accession>
<dbReference type="PANTHER" id="PTHR10869:SF246">
    <property type="entry name" value="TRANSMEMBRANE PROLYL 4-HYDROXYLASE"/>
    <property type="match status" value="1"/>
</dbReference>
<keyword evidence="11" id="KW-1185">Reference proteome</keyword>
<dbReference type="GO" id="GO:0016705">
    <property type="term" value="F:oxidoreductase activity, acting on paired donors, with incorporation or reduction of molecular oxygen"/>
    <property type="evidence" value="ECO:0007669"/>
    <property type="project" value="InterPro"/>
</dbReference>
<dbReference type="STRING" id="1855283.SAMN05216382_3077"/>
<evidence type="ECO:0000313" key="10">
    <source>
        <dbReference type="EMBL" id="SEM00627.1"/>
    </source>
</evidence>
<evidence type="ECO:0000256" key="4">
    <source>
        <dbReference type="ARBA" id="ARBA00022896"/>
    </source>
</evidence>
<keyword evidence="8" id="KW-0325">Glycoprotein</keyword>
<dbReference type="AlphaFoldDB" id="A0A1H7UVW9"/>
<dbReference type="Proteomes" id="UP000199214">
    <property type="component" value="Unassembled WGS sequence"/>
</dbReference>
<name>A0A1H7UVW9_9SPHN</name>
<dbReference type="Pfam" id="PF13640">
    <property type="entry name" value="2OG-FeII_Oxy_3"/>
    <property type="match status" value="1"/>
</dbReference>
<evidence type="ECO:0000256" key="5">
    <source>
        <dbReference type="ARBA" id="ARBA00022964"/>
    </source>
</evidence>
<dbReference type="InterPro" id="IPR006620">
    <property type="entry name" value="Pro_4_hyd_alph"/>
</dbReference>
<dbReference type="InterPro" id="IPR045054">
    <property type="entry name" value="P4HA-like"/>
</dbReference>
<dbReference type="SMART" id="SM00702">
    <property type="entry name" value="P4Hc"/>
    <property type="match status" value="1"/>
</dbReference>
<dbReference type="InterPro" id="IPR044862">
    <property type="entry name" value="Pro_4_hyd_alph_FE2OG_OXY"/>
</dbReference>